<evidence type="ECO:0000313" key="2">
    <source>
        <dbReference type="EMBL" id="KAK4096695.1"/>
    </source>
</evidence>
<comment type="caution">
    <text evidence="2">The sequence shown here is derived from an EMBL/GenBank/DDBJ whole genome shotgun (WGS) entry which is preliminary data.</text>
</comment>
<evidence type="ECO:0000313" key="3">
    <source>
        <dbReference type="Proteomes" id="UP001305647"/>
    </source>
</evidence>
<protein>
    <submittedName>
        <fullName evidence="2">Uncharacterized protein</fullName>
    </submittedName>
</protein>
<proteinExistence type="predicted"/>
<accession>A0AAN6PV92</accession>
<keyword evidence="1" id="KW-0732">Signal</keyword>
<dbReference type="Proteomes" id="UP001305647">
    <property type="component" value="Unassembled WGS sequence"/>
</dbReference>
<dbReference type="EMBL" id="MU863700">
    <property type="protein sequence ID" value="KAK4096695.1"/>
    <property type="molecule type" value="Genomic_DNA"/>
</dbReference>
<evidence type="ECO:0000256" key="1">
    <source>
        <dbReference type="SAM" id="SignalP"/>
    </source>
</evidence>
<sequence length="199" mass="22223">MKFGLSPLGLTSLVMLLSCNTAVKANFDLYSGWVNIIGGSGQHHYSEHWTVFGSEPNCDQAWGAKTYGDTDDVSGDKTGVRCRTNGCHGQTNPHNIEVLEMHFSNNPLYHWTIYNDRGNYDMIGLDGRVYGNCDPFPGDDYLCTYLIQTISGVRKFRCYTQFTAGQINSANRLGLTLDEAVAKYNVTGWEPVTRKDDLE</sequence>
<name>A0AAN6PV92_9PEZI</name>
<dbReference type="PROSITE" id="PS51257">
    <property type="entry name" value="PROKAR_LIPOPROTEIN"/>
    <property type="match status" value="1"/>
</dbReference>
<reference evidence="2" key="1">
    <citation type="journal article" date="2023" name="Mol. Phylogenet. Evol.">
        <title>Genome-scale phylogeny and comparative genomics of the fungal order Sordariales.</title>
        <authorList>
            <person name="Hensen N."/>
            <person name="Bonometti L."/>
            <person name="Westerberg I."/>
            <person name="Brannstrom I.O."/>
            <person name="Guillou S."/>
            <person name="Cros-Aarteil S."/>
            <person name="Calhoun S."/>
            <person name="Haridas S."/>
            <person name="Kuo A."/>
            <person name="Mondo S."/>
            <person name="Pangilinan J."/>
            <person name="Riley R."/>
            <person name="LaButti K."/>
            <person name="Andreopoulos B."/>
            <person name="Lipzen A."/>
            <person name="Chen C."/>
            <person name="Yan M."/>
            <person name="Daum C."/>
            <person name="Ng V."/>
            <person name="Clum A."/>
            <person name="Steindorff A."/>
            <person name="Ohm R.A."/>
            <person name="Martin F."/>
            <person name="Silar P."/>
            <person name="Natvig D.O."/>
            <person name="Lalanne C."/>
            <person name="Gautier V."/>
            <person name="Ament-Velasquez S.L."/>
            <person name="Kruys A."/>
            <person name="Hutchinson M.I."/>
            <person name="Powell A.J."/>
            <person name="Barry K."/>
            <person name="Miller A.N."/>
            <person name="Grigoriev I.V."/>
            <person name="Debuchy R."/>
            <person name="Gladieux P."/>
            <person name="Hiltunen Thoren M."/>
            <person name="Johannesson H."/>
        </authorList>
    </citation>
    <scope>NUCLEOTIDE SEQUENCE</scope>
    <source>
        <strain evidence="2">CBS 757.83</strain>
    </source>
</reference>
<reference evidence="2" key="2">
    <citation type="submission" date="2023-05" db="EMBL/GenBank/DDBJ databases">
        <authorList>
            <consortium name="Lawrence Berkeley National Laboratory"/>
            <person name="Steindorff A."/>
            <person name="Hensen N."/>
            <person name="Bonometti L."/>
            <person name="Westerberg I."/>
            <person name="Brannstrom I.O."/>
            <person name="Guillou S."/>
            <person name="Cros-Aarteil S."/>
            <person name="Calhoun S."/>
            <person name="Haridas S."/>
            <person name="Kuo A."/>
            <person name="Mondo S."/>
            <person name="Pangilinan J."/>
            <person name="Riley R."/>
            <person name="Labutti K."/>
            <person name="Andreopoulos B."/>
            <person name="Lipzen A."/>
            <person name="Chen C."/>
            <person name="Yanf M."/>
            <person name="Daum C."/>
            <person name="Ng V."/>
            <person name="Clum A."/>
            <person name="Ohm R."/>
            <person name="Martin F."/>
            <person name="Silar P."/>
            <person name="Natvig D."/>
            <person name="Lalanne C."/>
            <person name="Gautier V."/>
            <person name="Ament-Velasquez S.L."/>
            <person name="Kruys A."/>
            <person name="Hutchinson M.I."/>
            <person name="Powell A.J."/>
            <person name="Barry K."/>
            <person name="Miller A.N."/>
            <person name="Grigoriev I.V."/>
            <person name="Debuchy R."/>
            <person name="Gladieux P."/>
            <person name="Thoren M.H."/>
            <person name="Johannesson H."/>
        </authorList>
    </citation>
    <scope>NUCLEOTIDE SEQUENCE</scope>
    <source>
        <strain evidence="2">CBS 757.83</strain>
    </source>
</reference>
<feature type="signal peptide" evidence="1">
    <location>
        <begin position="1"/>
        <end position="25"/>
    </location>
</feature>
<dbReference type="AlphaFoldDB" id="A0AAN6PV92"/>
<keyword evidence="3" id="KW-1185">Reference proteome</keyword>
<organism evidence="2 3">
    <name type="scientific">Parathielavia hyrcaniae</name>
    <dbReference type="NCBI Taxonomy" id="113614"/>
    <lineage>
        <taxon>Eukaryota</taxon>
        <taxon>Fungi</taxon>
        <taxon>Dikarya</taxon>
        <taxon>Ascomycota</taxon>
        <taxon>Pezizomycotina</taxon>
        <taxon>Sordariomycetes</taxon>
        <taxon>Sordariomycetidae</taxon>
        <taxon>Sordariales</taxon>
        <taxon>Chaetomiaceae</taxon>
        <taxon>Parathielavia</taxon>
    </lineage>
</organism>
<gene>
    <name evidence="2" type="ORF">N658DRAFT_489752</name>
</gene>
<feature type="chain" id="PRO_5042856959" evidence="1">
    <location>
        <begin position="26"/>
        <end position="199"/>
    </location>
</feature>